<name>A0AAN6DNS1_9EURO</name>
<dbReference type="EMBL" id="MU404360">
    <property type="protein sequence ID" value="KAI1609421.1"/>
    <property type="molecule type" value="Genomic_DNA"/>
</dbReference>
<sequence>MVRCCLAFGPNDGFIFMSPTRWSSQNFPSEICDLARGPPACKEIYEVALAPNGAFCVIYSAMNGQMMLTRDRLPNDLETWLVPISGGGVSAARDLPTLNVCLGPNESFFAFDKNGAIWDGLPDAFETALVGLRTSYGSFLPGKDPQGVSLGADDTYIMTTVDGGGIWDLRGTNDFLHNYLSQLKTRKNLTFVLSPCHTGTSLVISTDGATSANVPPSTLPYCRDFQNDWRDSVHREKRQVSYGNAAHQASHIASGGMHAAQHLYNAVNDNANNFSNAGGGGGGDNSGFWTDTFGNILNNAGSTDPSSFWDPISNVASAFFQ</sequence>
<organism evidence="1 2">
    <name type="scientific">Exophiala viscosa</name>
    <dbReference type="NCBI Taxonomy" id="2486360"/>
    <lineage>
        <taxon>Eukaryota</taxon>
        <taxon>Fungi</taxon>
        <taxon>Dikarya</taxon>
        <taxon>Ascomycota</taxon>
        <taxon>Pezizomycotina</taxon>
        <taxon>Eurotiomycetes</taxon>
        <taxon>Chaetothyriomycetidae</taxon>
        <taxon>Chaetothyriales</taxon>
        <taxon>Herpotrichiellaceae</taxon>
        <taxon>Exophiala</taxon>
    </lineage>
</organism>
<keyword evidence="2" id="KW-1185">Reference proteome</keyword>
<evidence type="ECO:0000313" key="1">
    <source>
        <dbReference type="EMBL" id="KAI1609421.1"/>
    </source>
</evidence>
<reference evidence="1" key="1">
    <citation type="journal article" date="2022" name="bioRxiv">
        <title>Deciphering the potential niche of two novel black yeast fungi from a biological soil crust based on their genomes, phenotypes, and melanin regulation.</title>
        <authorList>
            <consortium name="DOE Joint Genome Institute"/>
            <person name="Carr E.C."/>
            <person name="Barton Q."/>
            <person name="Grambo S."/>
            <person name="Sullivan M."/>
            <person name="Renfro C.M."/>
            <person name="Kuo A."/>
            <person name="Pangilinan J."/>
            <person name="Lipzen A."/>
            <person name="Keymanesh K."/>
            <person name="Savage E."/>
            <person name="Barry K."/>
            <person name="Grigoriev I.V."/>
            <person name="Riekhof W.R."/>
            <person name="Harris S.S."/>
        </authorList>
    </citation>
    <scope>NUCLEOTIDE SEQUENCE</scope>
    <source>
        <strain evidence="1">JF 03-4F</strain>
    </source>
</reference>
<proteinExistence type="predicted"/>
<evidence type="ECO:0000313" key="2">
    <source>
        <dbReference type="Proteomes" id="UP001203852"/>
    </source>
</evidence>
<accession>A0AAN6DNS1</accession>
<dbReference type="AlphaFoldDB" id="A0AAN6DNS1"/>
<dbReference type="Proteomes" id="UP001203852">
    <property type="component" value="Unassembled WGS sequence"/>
</dbReference>
<comment type="caution">
    <text evidence="1">The sequence shown here is derived from an EMBL/GenBank/DDBJ whole genome shotgun (WGS) entry which is preliminary data.</text>
</comment>
<gene>
    <name evidence="1" type="ORF">EDD36DRAFT_70449</name>
</gene>
<protein>
    <submittedName>
        <fullName evidence="1">Uncharacterized protein</fullName>
    </submittedName>
</protein>